<comment type="caution">
    <text evidence="1">The sequence shown here is derived from an EMBL/GenBank/DDBJ whole genome shotgun (WGS) entry which is preliminary data.</text>
</comment>
<keyword evidence="2" id="KW-1185">Reference proteome</keyword>
<dbReference type="RefSeq" id="WP_198074114.1">
    <property type="nucleotide sequence ID" value="NZ_JAEDAE010000001.1"/>
</dbReference>
<evidence type="ECO:0000313" key="2">
    <source>
        <dbReference type="Proteomes" id="UP000625631"/>
    </source>
</evidence>
<accession>A0ABS0Q2B6</accession>
<reference evidence="1 2" key="1">
    <citation type="submission" date="2020-12" db="EMBL/GenBank/DDBJ databases">
        <title>Hymenobacter sp.</title>
        <authorList>
            <person name="Kim M.K."/>
        </authorList>
    </citation>
    <scope>NUCLEOTIDE SEQUENCE [LARGE SCALE GENOMIC DNA]</scope>
    <source>
        <strain evidence="1 2">BT442</strain>
    </source>
</reference>
<evidence type="ECO:0000313" key="1">
    <source>
        <dbReference type="EMBL" id="MBH8556735.1"/>
    </source>
</evidence>
<dbReference type="EMBL" id="JAEDAE010000001">
    <property type="protein sequence ID" value="MBH8556735.1"/>
    <property type="molecule type" value="Genomic_DNA"/>
</dbReference>
<organism evidence="1 2">
    <name type="scientific">Hymenobacter negativus</name>
    <dbReference type="NCBI Taxonomy" id="2795026"/>
    <lineage>
        <taxon>Bacteria</taxon>
        <taxon>Pseudomonadati</taxon>
        <taxon>Bacteroidota</taxon>
        <taxon>Cytophagia</taxon>
        <taxon>Cytophagales</taxon>
        <taxon>Hymenobacteraceae</taxon>
        <taxon>Hymenobacter</taxon>
    </lineage>
</organism>
<dbReference type="Proteomes" id="UP000625631">
    <property type="component" value="Unassembled WGS sequence"/>
</dbReference>
<name>A0ABS0Q2B6_9BACT</name>
<sequence length="143" mass="16254">MKLVNFSLGTDAISVEWQGQNIDLHNCYDFQSIRYDVIGSTLELSWKVSPESWAANEKLSSLRLIFKNIIYLQVKARDEKCLAADDLCLASLSFHPKEQRDEFETIVLGVASESDDLTFFFESDWGIIVNSESGELIPVLRTE</sequence>
<gene>
    <name evidence="1" type="ORF">I7X13_01655</name>
</gene>
<protein>
    <submittedName>
        <fullName evidence="1">Uncharacterized protein</fullName>
    </submittedName>
</protein>
<proteinExistence type="predicted"/>